<accession>A0AA88XQF0</accession>
<reference evidence="2" key="1">
    <citation type="submission" date="2019-08" db="EMBL/GenBank/DDBJ databases">
        <title>The improved chromosome-level genome for the pearl oyster Pinctada fucata martensii using PacBio sequencing and Hi-C.</title>
        <authorList>
            <person name="Zheng Z."/>
        </authorList>
    </citation>
    <scope>NUCLEOTIDE SEQUENCE</scope>
    <source>
        <strain evidence="2">ZZ-2019</strain>
        <tissue evidence="2">Adductor muscle</tissue>
    </source>
</reference>
<dbReference type="Proteomes" id="UP001186944">
    <property type="component" value="Unassembled WGS sequence"/>
</dbReference>
<comment type="caution">
    <text evidence="2">The sequence shown here is derived from an EMBL/GenBank/DDBJ whole genome shotgun (WGS) entry which is preliminary data.</text>
</comment>
<organism evidence="2 3">
    <name type="scientific">Pinctada imbricata</name>
    <name type="common">Atlantic pearl-oyster</name>
    <name type="synonym">Pinctada martensii</name>
    <dbReference type="NCBI Taxonomy" id="66713"/>
    <lineage>
        <taxon>Eukaryota</taxon>
        <taxon>Metazoa</taxon>
        <taxon>Spiralia</taxon>
        <taxon>Lophotrochozoa</taxon>
        <taxon>Mollusca</taxon>
        <taxon>Bivalvia</taxon>
        <taxon>Autobranchia</taxon>
        <taxon>Pteriomorphia</taxon>
        <taxon>Pterioida</taxon>
        <taxon>Pterioidea</taxon>
        <taxon>Pteriidae</taxon>
        <taxon>Pinctada</taxon>
    </lineage>
</organism>
<evidence type="ECO:0000313" key="2">
    <source>
        <dbReference type="EMBL" id="KAK3089915.1"/>
    </source>
</evidence>
<name>A0AA88XQF0_PINIB</name>
<evidence type="ECO:0000313" key="3">
    <source>
        <dbReference type="Proteomes" id="UP001186944"/>
    </source>
</evidence>
<protein>
    <submittedName>
        <fullName evidence="2">Uncharacterized protein</fullName>
    </submittedName>
</protein>
<sequence length="128" mass="14521">MKKRYSQEDDIKETRTLRGSEKMSTPVKHIDHQLKGHVGEMLSKLKDSVIGPTGIYGFIIQGTEVTVVALSAEEKYLEYLEKGSFPKKDTKGVTLKYSRRCNFLEKDGRLALVKTFCDLAELSLFTET</sequence>
<feature type="region of interest" description="Disordered" evidence="1">
    <location>
        <begin position="1"/>
        <end position="26"/>
    </location>
</feature>
<proteinExistence type="predicted"/>
<evidence type="ECO:0000256" key="1">
    <source>
        <dbReference type="SAM" id="MobiDB-lite"/>
    </source>
</evidence>
<gene>
    <name evidence="2" type="ORF">FSP39_007632</name>
</gene>
<dbReference type="AlphaFoldDB" id="A0AA88XQF0"/>
<dbReference type="EMBL" id="VSWD01000010">
    <property type="protein sequence ID" value="KAK3089915.1"/>
    <property type="molecule type" value="Genomic_DNA"/>
</dbReference>
<keyword evidence="3" id="KW-1185">Reference proteome</keyword>
<feature type="compositionally biased region" description="Basic and acidic residues" evidence="1">
    <location>
        <begin position="1"/>
        <end position="21"/>
    </location>
</feature>